<evidence type="ECO:0000256" key="5">
    <source>
        <dbReference type="ARBA" id="ARBA00022692"/>
    </source>
</evidence>
<dbReference type="NCBIfam" id="TIGR01726">
    <property type="entry name" value="HEQRo_perm_3TM"/>
    <property type="match status" value="1"/>
</dbReference>
<organism evidence="10 11">
    <name type="scientific">Stella humosa</name>
    <dbReference type="NCBI Taxonomy" id="94"/>
    <lineage>
        <taxon>Bacteria</taxon>
        <taxon>Pseudomonadati</taxon>
        <taxon>Pseudomonadota</taxon>
        <taxon>Alphaproteobacteria</taxon>
        <taxon>Rhodospirillales</taxon>
        <taxon>Stellaceae</taxon>
        <taxon>Stella</taxon>
    </lineage>
</organism>
<sequence length="221" mass="24315">MAYQFQFGSVFAGFDQLLWGAWLTVLLSAAGIVLGLAIGVAGGWGRANGPRWMRWAIAGYVEAIRNTPFLVQLFLIFFGLPSLGIRMSAGTAALLTLTINTGAYCTEIVRAGIEAVPRGQIEAGRALGLSRFLVFRFLILFPALKTVYPALASQFTLMMLATSVVSQISAEELTFAANFMQSRTFRSFEIYGVVTLMYLALALLFRGFFRGVHWALFERGR</sequence>
<accession>A0A3N1LHF8</accession>
<dbReference type="InterPro" id="IPR043429">
    <property type="entry name" value="ArtM/GltK/GlnP/TcyL/YhdX-like"/>
</dbReference>
<evidence type="ECO:0000313" key="10">
    <source>
        <dbReference type="EMBL" id="ROP90792.1"/>
    </source>
</evidence>
<feature type="transmembrane region" description="Helical" evidence="8">
    <location>
        <begin position="85"/>
        <end position="105"/>
    </location>
</feature>
<keyword evidence="7 8" id="KW-0472">Membrane</keyword>
<keyword evidence="3 8" id="KW-0813">Transport</keyword>
<dbReference type="PANTHER" id="PTHR30614:SF35">
    <property type="entry name" value="ABC TRANSPORTER PERMEASE PROTEIN"/>
    <property type="match status" value="1"/>
</dbReference>
<feature type="domain" description="ABC transmembrane type-1" evidence="9">
    <location>
        <begin position="21"/>
        <end position="209"/>
    </location>
</feature>
<feature type="transmembrane region" description="Helical" evidence="8">
    <location>
        <begin position="190"/>
        <end position="209"/>
    </location>
</feature>
<feature type="transmembrane region" description="Helical" evidence="8">
    <location>
        <begin position="57"/>
        <end position="79"/>
    </location>
</feature>
<comment type="similarity">
    <text evidence="2">Belongs to the binding-protein-dependent transport system permease family. HisMQ subfamily.</text>
</comment>
<keyword evidence="4" id="KW-1003">Cell membrane</keyword>
<comment type="caution">
    <text evidence="10">The sequence shown here is derived from an EMBL/GenBank/DDBJ whole genome shotgun (WGS) entry which is preliminary data.</text>
</comment>
<dbReference type="SUPFAM" id="SSF161098">
    <property type="entry name" value="MetI-like"/>
    <property type="match status" value="1"/>
</dbReference>
<reference evidence="10 11" key="1">
    <citation type="submission" date="2018-11" db="EMBL/GenBank/DDBJ databases">
        <title>Genomic Encyclopedia of Type Strains, Phase IV (KMG-IV): sequencing the most valuable type-strain genomes for metagenomic binning, comparative biology and taxonomic classification.</title>
        <authorList>
            <person name="Goeker M."/>
        </authorList>
    </citation>
    <scope>NUCLEOTIDE SEQUENCE [LARGE SCALE GENOMIC DNA]</scope>
    <source>
        <strain evidence="10 11">DSM 5900</strain>
    </source>
</reference>
<dbReference type="GO" id="GO:0022857">
    <property type="term" value="F:transmembrane transporter activity"/>
    <property type="evidence" value="ECO:0007669"/>
    <property type="project" value="InterPro"/>
</dbReference>
<gene>
    <name evidence="10" type="ORF">EDC65_2651</name>
</gene>
<evidence type="ECO:0000256" key="2">
    <source>
        <dbReference type="ARBA" id="ARBA00010072"/>
    </source>
</evidence>
<dbReference type="AlphaFoldDB" id="A0A3N1LHF8"/>
<evidence type="ECO:0000256" key="3">
    <source>
        <dbReference type="ARBA" id="ARBA00022448"/>
    </source>
</evidence>
<dbReference type="PROSITE" id="PS50928">
    <property type="entry name" value="ABC_TM1"/>
    <property type="match status" value="1"/>
</dbReference>
<evidence type="ECO:0000259" key="9">
    <source>
        <dbReference type="PROSITE" id="PS50928"/>
    </source>
</evidence>
<dbReference type="InterPro" id="IPR035906">
    <property type="entry name" value="MetI-like_sf"/>
</dbReference>
<dbReference type="InterPro" id="IPR010065">
    <property type="entry name" value="AA_ABC_transptr_permease_3TM"/>
</dbReference>
<dbReference type="Pfam" id="PF00528">
    <property type="entry name" value="BPD_transp_1"/>
    <property type="match status" value="1"/>
</dbReference>
<dbReference type="PANTHER" id="PTHR30614">
    <property type="entry name" value="MEMBRANE COMPONENT OF AMINO ACID ABC TRANSPORTER"/>
    <property type="match status" value="1"/>
</dbReference>
<dbReference type="Gene3D" id="1.10.3720.10">
    <property type="entry name" value="MetI-like"/>
    <property type="match status" value="1"/>
</dbReference>
<protein>
    <submittedName>
        <fullName evidence="10">Amino acid ABC transporter membrane protein 1 (PAAT family)</fullName>
    </submittedName>
</protein>
<evidence type="ECO:0000256" key="1">
    <source>
        <dbReference type="ARBA" id="ARBA00004429"/>
    </source>
</evidence>
<evidence type="ECO:0000256" key="7">
    <source>
        <dbReference type="ARBA" id="ARBA00023136"/>
    </source>
</evidence>
<proteinExistence type="inferred from homology"/>
<name>A0A3N1LHF8_9PROT</name>
<comment type="subcellular location">
    <subcellularLocation>
        <location evidence="1">Cell inner membrane</location>
        <topology evidence="1">Multi-pass membrane protein</topology>
    </subcellularLocation>
    <subcellularLocation>
        <location evidence="8">Cell membrane</location>
        <topology evidence="8">Multi-pass membrane protein</topology>
    </subcellularLocation>
</comment>
<evidence type="ECO:0000256" key="8">
    <source>
        <dbReference type="RuleBase" id="RU363032"/>
    </source>
</evidence>
<evidence type="ECO:0000313" key="11">
    <source>
        <dbReference type="Proteomes" id="UP000278222"/>
    </source>
</evidence>
<keyword evidence="11" id="KW-1185">Reference proteome</keyword>
<evidence type="ECO:0000256" key="4">
    <source>
        <dbReference type="ARBA" id="ARBA00022475"/>
    </source>
</evidence>
<keyword evidence="6 8" id="KW-1133">Transmembrane helix</keyword>
<keyword evidence="5 8" id="KW-0812">Transmembrane</keyword>
<evidence type="ECO:0000256" key="6">
    <source>
        <dbReference type="ARBA" id="ARBA00022989"/>
    </source>
</evidence>
<dbReference type="Proteomes" id="UP000278222">
    <property type="component" value="Unassembled WGS sequence"/>
</dbReference>
<feature type="transmembrane region" description="Helical" evidence="8">
    <location>
        <begin position="126"/>
        <end position="144"/>
    </location>
</feature>
<dbReference type="OrthoDB" id="7341446at2"/>
<dbReference type="InterPro" id="IPR000515">
    <property type="entry name" value="MetI-like"/>
</dbReference>
<feature type="transmembrane region" description="Helical" evidence="8">
    <location>
        <begin position="20"/>
        <end position="45"/>
    </location>
</feature>
<dbReference type="GO" id="GO:0006865">
    <property type="term" value="P:amino acid transport"/>
    <property type="evidence" value="ECO:0007669"/>
    <property type="project" value="TreeGrafter"/>
</dbReference>
<dbReference type="CDD" id="cd06261">
    <property type="entry name" value="TM_PBP2"/>
    <property type="match status" value="1"/>
</dbReference>
<dbReference type="EMBL" id="RJKX01000014">
    <property type="protein sequence ID" value="ROP90792.1"/>
    <property type="molecule type" value="Genomic_DNA"/>
</dbReference>
<dbReference type="GO" id="GO:0043190">
    <property type="term" value="C:ATP-binding cassette (ABC) transporter complex"/>
    <property type="evidence" value="ECO:0007669"/>
    <property type="project" value="InterPro"/>
</dbReference>
<dbReference type="RefSeq" id="WP_123690189.1">
    <property type="nucleotide sequence ID" value="NZ_AP019700.1"/>
</dbReference>